<dbReference type="GO" id="GO:0010181">
    <property type="term" value="F:FMN binding"/>
    <property type="evidence" value="ECO:0007669"/>
    <property type="project" value="InterPro"/>
</dbReference>
<evidence type="ECO:0000256" key="2">
    <source>
        <dbReference type="ARBA" id="ARBA00023239"/>
    </source>
</evidence>
<dbReference type="SUPFAM" id="SSF102645">
    <property type="entry name" value="CoaB-like"/>
    <property type="match status" value="1"/>
</dbReference>
<proteinExistence type="inferred from homology"/>
<keyword evidence="5" id="KW-0436">Ligase</keyword>
<dbReference type="GO" id="GO:0004633">
    <property type="term" value="F:phosphopantothenoylcysteine decarboxylase activity"/>
    <property type="evidence" value="ECO:0007669"/>
    <property type="project" value="UniProtKB-EC"/>
</dbReference>
<dbReference type="GO" id="GO:0071513">
    <property type="term" value="C:phosphopantothenoylcysteine decarboxylase complex"/>
    <property type="evidence" value="ECO:0007669"/>
    <property type="project" value="TreeGrafter"/>
</dbReference>
<reference evidence="5" key="1">
    <citation type="journal article" date="2015" name="Proc. Natl. Acad. Sci. U.S.A.">
        <title>Networks of energetic and metabolic interactions define dynamics in microbial communities.</title>
        <authorList>
            <person name="Embree M."/>
            <person name="Liu J.K."/>
            <person name="Al-Bassam M.M."/>
            <person name="Zengler K."/>
        </authorList>
    </citation>
    <scope>NUCLEOTIDE SEQUENCE</scope>
</reference>
<evidence type="ECO:0000256" key="1">
    <source>
        <dbReference type="ARBA" id="ARBA00022793"/>
    </source>
</evidence>
<dbReference type="PANTHER" id="PTHR14359">
    <property type="entry name" value="HOMO-OLIGOMERIC FLAVIN CONTAINING CYS DECARBOXYLASE FAMILY"/>
    <property type="match status" value="1"/>
</dbReference>
<keyword evidence="1" id="KW-0210">Decarboxylase</keyword>
<dbReference type="Gene3D" id="3.40.50.10300">
    <property type="entry name" value="CoaB-like"/>
    <property type="match status" value="1"/>
</dbReference>
<dbReference type="InterPro" id="IPR035929">
    <property type="entry name" value="CoaB-like_sf"/>
</dbReference>
<dbReference type="SUPFAM" id="SSF52507">
    <property type="entry name" value="Homo-oligomeric flavin-containing Cys decarboxylases, HFCD"/>
    <property type="match status" value="1"/>
</dbReference>
<dbReference type="GO" id="GO:0015941">
    <property type="term" value="P:pantothenate catabolic process"/>
    <property type="evidence" value="ECO:0007669"/>
    <property type="project" value="InterPro"/>
</dbReference>
<dbReference type="InterPro" id="IPR007085">
    <property type="entry name" value="DNA/pantothenate-metab_flavo_C"/>
</dbReference>
<dbReference type="GO" id="GO:0015937">
    <property type="term" value="P:coenzyme A biosynthetic process"/>
    <property type="evidence" value="ECO:0007669"/>
    <property type="project" value="InterPro"/>
</dbReference>
<accession>A0A0W8EZL4</accession>
<dbReference type="InterPro" id="IPR003382">
    <property type="entry name" value="Flavoprotein"/>
</dbReference>
<name>A0A0W8EZL4_9ZZZZ</name>
<evidence type="ECO:0000259" key="3">
    <source>
        <dbReference type="Pfam" id="PF02441"/>
    </source>
</evidence>
<dbReference type="EC" id="6.3.2.5" evidence="5"/>
<dbReference type="Pfam" id="PF02441">
    <property type="entry name" value="Flavoprotein"/>
    <property type="match status" value="1"/>
</dbReference>
<keyword evidence="2 5" id="KW-0456">Lyase</keyword>
<dbReference type="Gene3D" id="3.40.50.1950">
    <property type="entry name" value="Flavin prenyltransferase-like"/>
    <property type="match status" value="1"/>
</dbReference>
<dbReference type="NCBIfam" id="TIGR00521">
    <property type="entry name" value="coaBC_dfp"/>
    <property type="match status" value="1"/>
</dbReference>
<evidence type="ECO:0000313" key="5">
    <source>
        <dbReference type="EMBL" id="KUG14055.1"/>
    </source>
</evidence>
<comment type="caution">
    <text evidence="5">The sequence shown here is derived from an EMBL/GenBank/DDBJ whole genome shotgun (WGS) entry which is preliminary data.</text>
</comment>
<sequence length="390" mass="41783">MTGSGILTGRRIILGVTGSIAAVETVRLAHALRREGARVVAVMTPAARGIIHPDALCYATGNEVITALTGRVEHVTWCGDDGSADLLLIAPCTANTIGKVAAGIDDTAVTTFASTALGRGMPVVVVPAMHHSMFRHPAVIENIRRLESWGITIVPPRIEEGKAKIALPEDIVLWCERALSGRPLAGRRILITSGACREAVDDVRVLTTRSSGRMGRELALQAFRLGAEVTVVQNGTTPCVATIPVETAAEMRDAVHQSCEGHQPDLYISAAAISDYAPERHEGKLRSGRDISLTLHPLPKLIDEIITRYRVPVVAFKLGEDEEDRGRDLLVRGASIVVVNGPAAMGSDTSDAVILTADQREVVTGTKRELAERIWDHVLSHAPAWGWKTG</sequence>
<dbReference type="Pfam" id="PF04127">
    <property type="entry name" value="DFP"/>
    <property type="match status" value="1"/>
</dbReference>
<dbReference type="InterPro" id="IPR036551">
    <property type="entry name" value="Flavin_trans-like"/>
</dbReference>
<dbReference type="PANTHER" id="PTHR14359:SF6">
    <property type="entry name" value="PHOSPHOPANTOTHENOYLCYSTEINE DECARBOXYLASE"/>
    <property type="match status" value="1"/>
</dbReference>
<dbReference type="EMBL" id="LNQE01001707">
    <property type="protein sequence ID" value="KUG14055.1"/>
    <property type="molecule type" value="Genomic_DNA"/>
</dbReference>
<dbReference type="HAMAP" id="MF_02225">
    <property type="entry name" value="CoaBC"/>
    <property type="match status" value="1"/>
</dbReference>
<dbReference type="AlphaFoldDB" id="A0A0W8EZL4"/>
<gene>
    <name evidence="5" type="ORF">ASZ90_016305</name>
</gene>
<organism evidence="5">
    <name type="scientific">hydrocarbon metagenome</name>
    <dbReference type="NCBI Taxonomy" id="938273"/>
    <lineage>
        <taxon>unclassified sequences</taxon>
        <taxon>metagenomes</taxon>
        <taxon>ecological metagenomes</taxon>
    </lineage>
</organism>
<feature type="domain" description="DNA/pantothenate metabolism flavoprotein C-terminal" evidence="4">
    <location>
        <begin position="184"/>
        <end position="379"/>
    </location>
</feature>
<dbReference type="EC" id="4.1.1.36" evidence="5"/>
<dbReference type="GO" id="GO:0004632">
    <property type="term" value="F:phosphopantothenate--cysteine ligase activity"/>
    <property type="evidence" value="ECO:0007669"/>
    <property type="project" value="UniProtKB-EC"/>
</dbReference>
<feature type="domain" description="Flavoprotein" evidence="3">
    <location>
        <begin position="11"/>
        <end position="174"/>
    </location>
</feature>
<protein>
    <submittedName>
        <fullName evidence="5">Phosphopantothenoylcysteine decarboxylase / phosphopantothenoylcysteine synthetase</fullName>
        <ecNumber evidence="5">4.1.1.36</ecNumber>
        <ecNumber evidence="5">6.3.2.5</ecNumber>
    </submittedName>
</protein>
<dbReference type="InterPro" id="IPR005252">
    <property type="entry name" value="CoaBC"/>
</dbReference>
<evidence type="ECO:0000259" key="4">
    <source>
        <dbReference type="Pfam" id="PF04127"/>
    </source>
</evidence>